<accession>A0A0E9XH83</accession>
<sequence length="20" mass="2338">MVRCCFKVTPPKVYPKKIIS</sequence>
<reference evidence="1" key="2">
    <citation type="journal article" date="2015" name="Fish Shellfish Immunol.">
        <title>Early steps in the European eel (Anguilla anguilla)-Vibrio vulnificus interaction in the gills: Role of the RtxA13 toxin.</title>
        <authorList>
            <person name="Callol A."/>
            <person name="Pajuelo D."/>
            <person name="Ebbesson L."/>
            <person name="Teles M."/>
            <person name="MacKenzie S."/>
            <person name="Amaro C."/>
        </authorList>
    </citation>
    <scope>NUCLEOTIDE SEQUENCE</scope>
</reference>
<reference evidence="1" key="1">
    <citation type="submission" date="2014-11" db="EMBL/GenBank/DDBJ databases">
        <authorList>
            <person name="Amaro Gonzalez C."/>
        </authorList>
    </citation>
    <scope>NUCLEOTIDE SEQUENCE</scope>
</reference>
<dbReference type="EMBL" id="GBXM01006490">
    <property type="protein sequence ID" value="JAI02088.1"/>
    <property type="molecule type" value="Transcribed_RNA"/>
</dbReference>
<name>A0A0E9XH83_ANGAN</name>
<protein>
    <submittedName>
        <fullName evidence="1">Uncharacterized protein</fullName>
    </submittedName>
</protein>
<organism evidence="1">
    <name type="scientific">Anguilla anguilla</name>
    <name type="common">European freshwater eel</name>
    <name type="synonym">Muraena anguilla</name>
    <dbReference type="NCBI Taxonomy" id="7936"/>
    <lineage>
        <taxon>Eukaryota</taxon>
        <taxon>Metazoa</taxon>
        <taxon>Chordata</taxon>
        <taxon>Craniata</taxon>
        <taxon>Vertebrata</taxon>
        <taxon>Euteleostomi</taxon>
        <taxon>Actinopterygii</taxon>
        <taxon>Neopterygii</taxon>
        <taxon>Teleostei</taxon>
        <taxon>Anguilliformes</taxon>
        <taxon>Anguillidae</taxon>
        <taxon>Anguilla</taxon>
    </lineage>
</organism>
<dbReference type="AlphaFoldDB" id="A0A0E9XH83"/>
<evidence type="ECO:0000313" key="1">
    <source>
        <dbReference type="EMBL" id="JAI02088.1"/>
    </source>
</evidence>
<proteinExistence type="predicted"/>